<dbReference type="GO" id="GO:0045490">
    <property type="term" value="P:pectin catabolic process"/>
    <property type="evidence" value="ECO:0007669"/>
    <property type="project" value="TreeGrafter"/>
</dbReference>
<dbReference type="RefSeq" id="XP_064664471.1">
    <property type="nucleotide sequence ID" value="XM_064798237.1"/>
</dbReference>
<reference evidence="7 8" key="1">
    <citation type="submission" date="2023-08" db="EMBL/GenBank/DDBJ databases">
        <title>Black Yeasts Isolated from many extreme environments.</title>
        <authorList>
            <person name="Coleine C."/>
            <person name="Stajich J.E."/>
            <person name="Selbmann L."/>
        </authorList>
    </citation>
    <scope>NUCLEOTIDE SEQUENCE [LARGE SCALE GENOMIC DNA]</scope>
    <source>
        <strain evidence="7 8">CCFEE 5935</strain>
    </source>
</reference>
<evidence type="ECO:0000256" key="2">
    <source>
        <dbReference type="ARBA" id="ARBA00010687"/>
    </source>
</evidence>
<evidence type="ECO:0000256" key="3">
    <source>
        <dbReference type="ARBA" id="ARBA00012556"/>
    </source>
</evidence>
<dbReference type="PANTHER" id="PTHR34983:SF1">
    <property type="entry name" value="ARABINOGALACTAN ENDO-BETA-1,4-GALACTANASE A"/>
    <property type="match status" value="1"/>
</dbReference>
<comment type="catalytic activity">
    <reaction evidence="1 6">
        <text>The enzyme specifically hydrolyzes (1-&gt;4)-beta-D-galactosidic linkages in type I arabinogalactans.</text>
        <dbReference type="EC" id="3.2.1.89"/>
    </reaction>
</comment>
<dbReference type="Proteomes" id="UP001337655">
    <property type="component" value="Unassembled WGS sequence"/>
</dbReference>
<keyword evidence="6" id="KW-0732">Signal</keyword>
<dbReference type="InterPro" id="IPR011683">
    <property type="entry name" value="Glyco_hydro_53"/>
</dbReference>
<name>A0AAV9PRG1_9PEZI</name>
<dbReference type="InterPro" id="IPR017853">
    <property type="entry name" value="GH"/>
</dbReference>
<comment type="similarity">
    <text evidence="2 6">Belongs to the glycosyl hydrolase 53 family.</text>
</comment>
<organism evidence="7 8">
    <name type="scientific">Saxophila tyrrhenica</name>
    <dbReference type="NCBI Taxonomy" id="1690608"/>
    <lineage>
        <taxon>Eukaryota</taxon>
        <taxon>Fungi</taxon>
        <taxon>Dikarya</taxon>
        <taxon>Ascomycota</taxon>
        <taxon>Pezizomycotina</taxon>
        <taxon>Dothideomycetes</taxon>
        <taxon>Dothideomycetidae</taxon>
        <taxon>Mycosphaerellales</taxon>
        <taxon>Extremaceae</taxon>
        <taxon>Saxophila</taxon>
    </lineage>
</organism>
<keyword evidence="5 6" id="KW-0326">Glycosidase</keyword>
<evidence type="ECO:0000256" key="5">
    <source>
        <dbReference type="ARBA" id="ARBA00023295"/>
    </source>
</evidence>
<dbReference type="GO" id="GO:0015926">
    <property type="term" value="F:glucosidase activity"/>
    <property type="evidence" value="ECO:0007669"/>
    <property type="project" value="InterPro"/>
</dbReference>
<proteinExistence type="inferred from homology"/>
<evidence type="ECO:0000256" key="1">
    <source>
        <dbReference type="ARBA" id="ARBA00001695"/>
    </source>
</evidence>
<dbReference type="Gene3D" id="3.20.20.80">
    <property type="entry name" value="Glycosidases"/>
    <property type="match status" value="1"/>
</dbReference>
<evidence type="ECO:0000256" key="4">
    <source>
        <dbReference type="ARBA" id="ARBA00022801"/>
    </source>
</evidence>
<feature type="chain" id="PRO_5043113909" description="Arabinogalactan endo-beta-1,4-galactanase" evidence="6">
    <location>
        <begin position="20"/>
        <end position="388"/>
    </location>
</feature>
<dbReference type="EMBL" id="JAVRRT010000001">
    <property type="protein sequence ID" value="KAK5175833.1"/>
    <property type="molecule type" value="Genomic_DNA"/>
</dbReference>
<evidence type="ECO:0000256" key="6">
    <source>
        <dbReference type="RuleBase" id="RU361192"/>
    </source>
</evidence>
<dbReference type="PANTHER" id="PTHR34983">
    <property type="entry name" value="ARABINOGALACTAN ENDO-BETA-1,4-GALACTANASE A"/>
    <property type="match status" value="1"/>
</dbReference>
<dbReference type="Pfam" id="PF07745">
    <property type="entry name" value="Glyco_hydro_53"/>
    <property type="match status" value="1"/>
</dbReference>
<dbReference type="EC" id="3.2.1.89" evidence="3 6"/>
<feature type="signal peptide" evidence="6">
    <location>
        <begin position="1"/>
        <end position="19"/>
    </location>
</feature>
<evidence type="ECO:0000313" key="7">
    <source>
        <dbReference type="EMBL" id="KAK5175833.1"/>
    </source>
</evidence>
<dbReference type="AlphaFoldDB" id="A0AAV9PRG1"/>
<comment type="caution">
    <text evidence="7">The sequence shown here is derived from an EMBL/GenBank/DDBJ whole genome shotgun (WGS) entry which is preliminary data.</text>
</comment>
<evidence type="ECO:0000313" key="8">
    <source>
        <dbReference type="Proteomes" id="UP001337655"/>
    </source>
</evidence>
<keyword evidence="4 6" id="KW-0378">Hydrolase</keyword>
<gene>
    <name evidence="7" type="ORF">LTR77_000973</name>
</gene>
<dbReference type="SUPFAM" id="SSF51445">
    <property type="entry name" value="(Trans)glycosidases"/>
    <property type="match status" value="1"/>
</dbReference>
<keyword evidence="8" id="KW-1185">Reference proteome</keyword>
<protein>
    <recommendedName>
        <fullName evidence="3 6">Arabinogalactan endo-beta-1,4-galactanase</fullName>
        <ecNumber evidence="3 6">3.2.1.89</ecNumber>
    </recommendedName>
</protein>
<dbReference type="GeneID" id="89922322"/>
<dbReference type="GO" id="GO:0031218">
    <property type="term" value="F:arabinogalactan endo-1,4-beta-galactosidase activity"/>
    <property type="evidence" value="ECO:0007669"/>
    <property type="project" value="UniProtKB-EC"/>
</dbReference>
<accession>A0AAV9PRG1</accession>
<sequence>MFSTMKLALWSSFLATVLAKGPPSYPGDVEFYKGFDLSSLKILEDGGAIYKDTSQNNATRPVEAILEGMNTVRLRLWVHPTVPYDGGYYETYNLKYVKALAKRFYKQGYHIYLDYHFSDYWADPQKQYQPAAWPTTLKPLAHTLRNYVSRTLQSFSDAGVELSLVSLGNELRDGMLWPLGRVYPFIENEDQRVANFSNFAILYTAARKGVDDAVAVGVQKPQVMIHIDNGWDLELQENWFGALTAAGVSESEWDIFGFSMYPFYGTNATLENLQNSLNAVAKKYNKPIHVVETDWPNKCSGLDAPELSEPSVPVSAKGQIEWVKDIAKVLKRVPNGLGQGINYWEPAWLNNTGLGSACQSAILFEADWSEFPAVTGYSLPSAKMFTEI</sequence>